<reference evidence="2" key="1">
    <citation type="submission" date="2018-06" db="EMBL/GenBank/DDBJ databases">
        <authorList>
            <person name="Zhirakovskaya E."/>
        </authorList>
    </citation>
    <scope>NUCLEOTIDE SEQUENCE</scope>
</reference>
<organism evidence="2">
    <name type="scientific">hydrothermal vent metagenome</name>
    <dbReference type="NCBI Taxonomy" id="652676"/>
    <lineage>
        <taxon>unclassified sequences</taxon>
        <taxon>metagenomes</taxon>
        <taxon>ecological metagenomes</taxon>
    </lineage>
</organism>
<name>A0A3B0WZC7_9ZZZZ</name>
<dbReference type="InterPro" id="IPR008972">
    <property type="entry name" value="Cupredoxin"/>
</dbReference>
<protein>
    <submittedName>
        <fullName evidence="2">Multicopper oxidase</fullName>
    </submittedName>
</protein>
<gene>
    <name evidence="2" type="ORF">MNBD_GAMMA07-1389</name>
</gene>
<dbReference type="CDD" id="cd13891">
    <property type="entry name" value="CuRO_3_CotA_like"/>
    <property type="match status" value="1"/>
</dbReference>
<feature type="domain" description="Plastocyanin-like" evidence="1">
    <location>
        <begin position="545"/>
        <end position="667"/>
    </location>
</feature>
<dbReference type="PANTHER" id="PTHR48267:SF1">
    <property type="entry name" value="BILIRUBIN OXIDASE"/>
    <property type="match status" value="1"/>
</dbReference>
<dbReference type="GO" id="GO:0016491">
    <property type="term" value="F:oxidoreductase activity"/>
    <property type="evidence" value="ECO:0007669"/>
    <property type="project" value="InterPro"/>
</dbReference>
<dbReference type="Pfam" id="PF07731">
    <property type="entry name" value="Cu-oxidase_2"/>
    <property type="match status" value="1"/>
</dbReference>
<dbReference type="PANTHER" id="PTHR48267">
    <property type="entry name" value="CUPREDOXIN SUPERFAMILY PROTEIN"/>
    <property type="match status" value="1"/>
</dbReference>
<sequence>MKRRDFLTISIRSIMAAGLTSVIPLSLLRSHSAHAALAAAGLSDPAAQPLFTNLAPNALSKAYKYAPKYNTLNIYAAQTVQMTGLVGVNGVPVPTTVWGYGTQQKNVTWPGYTIERHVKDKSLDILWSNTLVDAYYKPLPHLLPVDGNLHWAYSLSPDISANGIDYRQFSIAKDGVPLVPHVHGGKNDSSFDGNPEYFFSPYNKVTGPRYITNSYEYGGSDWNETAGMMWYHDHALGLTRLNVYAGLSGFFTLRDDYDTGKTNNLAGLPADPYELGYLVQDRMFRNTGELFYPAFPNDPAYSDFITDEGVVLPSDLFPGGGPTALAEFFGDHIVVNGVIWPKANVEKRQYRIRFLNGSDSRFMRLKLRVITGGASNPTATDPSVGYELPFYVVGSDQGLRATEAQVNEVDFIPAERLDLVIDFKNVQQGDRVIVENILGDSPFGGDLPGPADLFPDRRTDRIMAFDVELPFNPNILDTYIGSGVLKGGGIPFAKASKVRKLGLFEGSDEFGRLQPLLGVAEPTLDVEGNLVDGTLAWFKPVTETPALGDTEIWEIYNATGDAHPIHVHLVHFEIMNRQSYTSTLIEQPTQQPNGSVGVGFRLANIVTTGVARLPDVAEQTRRDVVMALPGEVTRIKMTFDKPGRYVWHCHILSHEDHEMMRPFIVVDKNDKDDIKIDDDTAGSGFFNLWGMR</sequence>
<dbReference type="AlphaFoldDB" id="A0A3B0WZC7"/>
<evidence type="ECO:0000259" key="1">
    <source>
        <dbReference type="Pfam" id="PF07731"/>
    </source>
</evidence>
<accession>A0A3B0WZC7</accession>
<dbReference type="SUPFAM" id="SSF49503">
    <property type="entry name" value="Cupredoxins"/>
    <property type="match status" value="3"/>
</dbReference>
<dbReference type="Gene3D" id="2.60.40.420">
    <property type="entry name" value="Cupredoxins - blue copper proteins"/>
    <property type="match status" value="3"/>
</dbReference>
<evidence type="ECO:0000313" key="2">
    <source>
        <dbReference type="EMBL" id="VAW57633.1"/>
    </source>
</evidence>
<proteinExistence type="predicted"/>
<dbReference type="InterPro" id="IPR045087">
    <property type="entry name" value="Cu-oxidase_fam"/>
</dbReference>
<dbReference type="GO" id="GO:0005507">
    <property type="term" value="F:copper ion binding"/>
    <property type="evidence" value="ECO:0007669"/>
    <property type="project" value="InterPro"/>
</dbReference>
<dbReference type="InterPro" id="IPR011706">
    <property type="entry name" value="Cu-oxidase_C"/>
</dbReference>
<dbReference type="EMBL" id="UOFF01000429">
    <property type="protein sequence ID" value="VAW57633.1"/>
    <property type="molecule type" value="Genomic_DNA"/>
</dbReference>